<feature type="non-terminal residue" evidence="2">
    <location>
        <position position="229"/>
    </location>
</feature>
<dbReference type="Gene3D" id="1.20.1280.50">
    <property type="match status" value="1"/>
</dbReference>
<dbReference type="EMBL" id="MDYQ01000209">
    <property type="protein sequence ID" value="PRP78727.1"/>
    <property type="molecule type" value="Genomic_DNA"/>
</dbReference>
<dbReference type="SUPFAM" id="SSF49899">
    <property type="entry name" value="Concanavalin A-like lectins/glucanases"/>
    <property type="match status" value="1"/>
</dbReference>
<sequence>MEGLPEEVVLHIFDFLDIVTLSSLRLISTKWRSLADDASLWQKVLMKSFPLQVGQRWMWKIQKTSPDLEVFDYGYSARHVKISSRQEKADGLHPAICVGGELDNDSSEYWEVIINDIARRSIVGVGVAAMGVRMNDLLWDEFGGAYYSDGCTGHSGVLAMSYEPYQKGDVIGVLVSDRCITFFKNRVMIGRPYSNLPLKPLFPAVVLCRRGDSVTFCPHAPAPQEASEI</sequence>
<dbReference type="Gene3D" id="2.60.120.920">
    <property type="match status" value="1"/>
</dbReference>
<dbReference type="InParanoid" id="A0A2P6N448"/>
<dbReference type="SMART" id="SM00256">
    <property type="entry name" value="FBOX"/>
    <property type="match status" value="1"/>
</dbReference>
<protein>
    <recommendedName>
        <fullName evidence="1">F-box domain-containing protein</fullName>
    </recommendedName>
</protein>
<dbReference type="InterPro" id="IPR013320">
    <property type="entry name" value="ConA-like_dom_sf"/>
</dbReference>
<dbReference type="InterPro" id="IPR001810">
    <property type="entry name" value="F-box_dom"/>
</dbReference>
<dbReference type="InterPro" id="IPR036047">
    <property type="entry name" value="F-box-like_dom_sf"/>
</dbReference>
<dbReference type="AlphaFoldDB" id="A0A2P6N448"/>
<dbReference type="STRING" id="1890364.A0A2P6N448"/>
<proteinExistence type="predicted"/>
<organism evidence="2 3">
    <name type="scientific">Planoprotostelium fungivorum</name>
    <dbReference type="NCBI Taxonomy" id="1890364"/>
    <lineage>
        <taxon>Eukaryota</taxon>
        <taxon>Amoebozoa</taxon>
        <taxon>Evosea</taxon>
        <taxon>Variosea</taxon>
        <taxon>Cavosteliida</taxon>
        <taxon>Cavosteliaceae</taxon>
        <taxon>Planoprotostelium</taxon>
    </lineage>
</organism>
<evidence type="ECO:0000259" key="1">
    <source>
        <dbReference type="PROSITE" id="PS50181"/>
    </source>
</evidence>
<dbReference type="PROSITE" id="PS50181">
    <property type="entry name" value="FBOX"/>
    <property type="match status" value="1"/>
</dbReference>
<evidence type="ECO:0000313" key="2">
    <source>
        <dbReference type="EMBL" id="PRP78727.1"/>
    </source>
</evidence>
<keyword evidence="3" id="KW-1185">Reference proteome</keyword>
<dbReference type="Pfam" id="PF00622">
    <property type="entry name" value="SPRY"/>
    <property type="match status" value="1"/>
</dbReference>
<comment type="caution">
    <text evidence="2">The sequence shown here is derived from an EMBL/GenBank/DDBJ whole genome shotgun (WGS) entry which is preliminary data.</text>
</comment>
<gene>
    <name evidence="2" type="ORF">PROFUN_13366</name>
</gene>
<dbReference type="SUPFAM" id="SSF81383">
    <property type="entry name" value="F-box domain"/>
    <property type="match status" value="1"/>
</dbReference>
<dbReference type="InterPro" id="IPR043136">
    <property type="entry name" value="B30.2/SPRY_sf"/>
</dbReference>
<dbReference type="Proteomes" id="UP000241769">
    <property type="component" value="Unassembled WGS sequence"/>
</dbReference>
<dbReference type="CDD" id="cd11709">
    <property type="entry name" value="SPRY"/>
    <property type="match status" value="1"/>
</dbReference>
<evidence type="ECO:0000313" key="3">
    <source>
        <dbReference type="Proteomes" id="UP000241769"/>
    </source>
</evidence>
<name>A0A2P6N448_9EUKA</name>
<accession>A0A2P6N448</accession>
<reference evidence="2 3" key="1">
    <citation type="journal article" date="2018" name="Genome Biol. Evol.">
        <title>Multiple Roots of Fruiting Body Formation in Amoebozoa.</title>
        <authorList>
            <person name="Hillmann F."/>
            <person name="Forbes G."/>
            <person name="Novohradska S."/>
            <person name="Ferling I."/>
            <person name="Riege K."/>
            <person name="Groth M."/>
            <person name="Westermann M."/>
            <person name="Marz M."/>
            <person name="Spaller T."/>
            <person name="Winckler T."/>
            <person name="Schaap P."/>
            <person name="Glockner G."/>
        </authorList>
    </citation>
    <scope>NUCLEOTIDE SEQUENCE [LARGE SCALE GENOMIC DNA]</scope>
    <source>
        <strain evidence="2 3">Jena</strain>
    </source>
</reference>
<dbReference type="InterPro" id="IPR003877">
    <property type="entry name" value="SPRY_dom"/>
</dbReference>
<dbReference type="Pfam" id="PF12937">
    <property type="entry name" value="F-box-like"/>
    <property type="match status" value="1"/>
</dbReference>
<feature type="domain" description="F-box" evidence="1">
    <location>
        <begin position="1"/>
        <end position="44"/>
    </location>
</feature>
<dbReference type="OrthoDB" id="17935at2759"/>